<keyword evidence="2" id="KW-0732">Signal</keyword>
<dbReference type="EMBL" id="KZ678682">
    <property type="protein sequence ID" value="PSR76969.1"/>
    <property type="molecule type" value="Genomic_DNA"/>
</dbReference>
<dbReference type="Proteomes" id="UP000241462">
    <property type="component" value="Unassembled WGS sequence"/>
</dbReference>
<dbReference type="InParanoid" id="A0A2T2ZUD4"/>
<sequence length="798" mass="84752">MSWLHLSLLLLATLTPSLTTASPTAAPQAKPRQQPWLRARSTSNDETTDTLTSNSTSWHAYVRAPASENISPVALVPALSSGNITNPDGILGGQGKGGFTTLSRASSDEDLPSIVLDFGQNIAGILSINFAGAQSGDGGSIISPLPGLTLAFSETIEYLTNRSDFTRSDNAPAGSAAHLTEGTDQVAVQAQPYTWTNQLGCAYNTTSTTTSTTTQGQVCSDGFHGFRYLRITLEALASDAPYTTGFGSVSIDTVSVAFSAYRGTPDTFTGFFECSDADLTRWWYDAVYTNDLCTDIFRSNDTEPRNADIDTTMLGKVVLFDGAKRDRDPYAGDLAVSALTLFLSHDNAAAARNVLSDLAVHQRSDGWIPPASINTYTLALYDYPLWWVVSSSDLVLYTGDVDYLNEYYATMVKTLDVYYPNSTNADGLLDKGLGSSSGYGDYAFLPRTGVITYYNALYVLALNKAAVLADIKGEEADAARWRARASSIGPALLAANWDSTVGAFFDGGPCPTNNTTPCPTHAQDGNGLAILSGATNNSYATSLVSSKTTIDESILNFMTSALSRPYGNAFYDNSILSPSSQFDQRVYAFISYFELAARFQTAGNLTTASDPEAVAASAYEELRRLYGHMANNDPFSTFWEGIGPNGSYYEQGYTSLAHGWSTCIVPLMQNYVLGVTPTGAGFSTFTVKPVIVGGGLTFARGLVPTPNSDGGISVDWEVSDAATGAGLRLTVGTPSGSSGLVYVPLARGDDTVSLDGTSIWTAQNGVALNRMGVSYEGGYVVVEVEESSSYVFGTSAGS</sequence>
<evidence type="ECO:0000256" key="2">
    <source>
        <dbReference type="SAM" id="SignalP"/>
    </source>
</evidence>
<feature type="chain" id="PRO_5015741149" evidence="2">
    <location>
        <begin position="22"/>
        <end position="798"/>
    </location>
</feature>
<feature type="signal peptide" evidence="2">
    <location>
        <begin position="1"/>
        <end position="21"/>
    </location>
</feature>
<evidence type="ECO:0000256" key="1">
    <source>
        <dbReference type="SAM" id="MobiDB-lite"/>
    </source>
</evidence>
<dbReference type="PANTHER" id="PTHR34987">
    <property type="entry name" value="C, PUTATIVE (AFU_ORTHOLOGUE AFUA_3G02880)-RELATED"/>
    <property type="match status" value="1"/>
</dbReference>
<dbReference type="InterPro" id="IPR035398">
    <property type="entry name" value="Bac_rhamnosid_C"/>
</dbReference>
<name>A0A2T2ZUD4_9PEZI</name>
<dbReference type="GO" id="GO:0016798">
    <property type="term" value="F:hydrolase activity, acting on glycosyl bonds"/>
    <property type="evidence" value="ECO:0007669"/>
    <property type="project" value="UniProtKB-KW"/>
</dbReference>
<dbReference type="Gene3D" id="2.60.420.10">
    <property type="entry name" value="Maltose phosphorylase, domain 3"/>
    <property type="match status" value="1"/>
</dbReference>
<dbReference type="AlphaFoldDB" id="A0A2T2ZUD4"/>
<dbReference type="GO" id="GO:0005975">
    <property type="term" value="P:carbohydrate metabolic process"/>
    <property type="evidence" value="ECO:0007669"/>
    <property type="project" value="InterPro"/>
</dbReference>
<dbReference type="PANTHER" id="PTHR34987:SF5">
    <property type="entry name" value="ALPHA-RHAMNOSIDASE"/>
    <property type="match status" value="1"/>
</dbReference>
<dbReference type="OrthoDB" id="10036721at2759"/>
<feature type="domain" description="Alpha-L-rhamnosidase six-hairpin glycosidase" evidence="3">
    <location>
        <begin position="319"/>
        <end position="497"/>
    </location>
</feature>
<keyword evidence="6" id="KW-1185">Reference proteome</keyword>
<dbReference type="InterPro" id="IPR012341">
    <property type="entry name" value="6hp_glycosidase-like_sf"/>
</dbReference>
<dbReference type="Pfam" id="PF17390">
    <property type="entry name" value="Bac_rhamnosid_C"/>
    <property type="match status" value="1"/>
</dbReference>
<evidence type="ECO:0000259" key="3">
    <source>
        <dbReference type="Pfam" id="PF17389"/>
    </source>
</evidence>
<evidence type="ECO:0000313" key="6">
    <source>
        <dbReference type="Proteomes" id="UP000241462"/>
    </source>
</evidence>
<feature type="region of interest" description="Disordered" evidence="1">
    <location>
        <begin position="20"/>
        <end position="54"/>
    </location>
</feature>
<keyword evidence="5" id="KW-0378">Hydrolase</keyword>
<evidence type="ECO:0000259" key="4">
    <source>
        <dbReference type="Pfam" id="PF17390"/>
    </source>
</evidence>
<gene>
    <name evidence="5" type="ORF">BD289DRAFT_378268</name>
</gene>
<evidence type="ECO:0000313" key="5">
    <source>
        <dbReference type="EMBL" id="PSR76969.1"/>
    </source>
</evidence>
<dbReference type="Pfam" id="PF17389">
    <property type="entry name" value="Bac_rhamnosid6H"/>
    <property type="match status" value="1"/>
</dbReference>
<dbReference type="SUPFAM" id="SSF48208">
    <property type="entry name" value="Six-hairpin glycosidases"/>
    <property type="match status" value="1"/>
</dbReference>
<feature type="compositionally biased region" description="Polar residues" evidence="1">
    <location>
        <begin position="40"/>
        <end position="54"/>
    </location>
</feature>
<accession>A0A2T2ZUD4</accession>
<dbReference type="InterPro" id="IPR035396">
    <property type="entry name" value="Bac_rhamnosid6H"/>
</dbReference>
<keyword evidence="5" id="KW-0326">Glycosidase</keyword>
<dbReference type="InterPro" id="IPR008928">
    <property type="entry name" value="6-hairpin_glycosidase_sf"/>
</dbReference>
<protein>
    <submittedName>
        <fullName evidence="5">Six-hairpin glycosidase-like protein</fullName>
    </submittedName>
</protein>
<proteinExistence type="predicted"/>
<organism evidence="5 6">
    <name type="scientific">Coniella lustricola</name>
    <dbReference type="NCBI Taxonomy" id="2025994"/>
    <lineage>
        <taxon>Eukaryota</taxon>
        <taxon>Fungi</taxon>
        <taxon>Dikarya</taxon>
        <taxon>Ascomycota</taxon>
        <taxon>Pezizomycotina</taxon>
        <taxon>Sordariomycetes</taxon>
        <taxon>Sordariomycetidae</taxon>
        <taxon>Diaporthales</taxon>
        <taxon>Schizoparmaceae</taxon>
        <taxon>Coniella</taxon>
    </lineage>
</organism>
<dbReference type="Gene3D" id="1.50.10.10">
    <property type="match status" value="1"/>
</dbReference>
<feature type="domain" description="Alpha-L-rhamnosidase C-terminal" evidence="4">
    <location>
        <begin position="674"/>
        <end position="751"/>
    </location>
</feature>
<dbReference type="STRING" id="2025994.A0A2T2ZUD4"/>
<reference evidence="5 6" key="1">
    <citation type="journal article" date="2018" name="Mycol. Prog.">
        <title>Coniella lustricola, a new species from submerged detritus.</title>
        <authorList>
            <person name="Raudabaugh D.B."/>
            <person name="Iturriaga T."/>
            <person name="Carver A."/>
            <person name="Mondo S."/>
            <person name="Pangilinan J."/>
            <person name="Lipzen A."/>
            <person name="He G."/>
            <person name="Amirebrahimi M."/>
            <person name="Grigoriev I.V."/>
            <person name="Miller A.N."/>
        </authorList>
    </citation>
    <scope>NUCLEOTIDE SEQUENCE [LARGE SCALE GENOMIC DNA]</scope>
    <source>
        <strain evidence="5 6">B22-T-1</strain>
    </source>
</reference>